<protein>
    <submittedName>
        <fullName evidence="4">Fumarylacetoacetate (FAA) hydrolase family protein</fullName>
    </submittedName>
</protein>
<dbReference type="GO" id="GO:0044281">
    <property type="term" value="P:small molecule metabolic process"/>
    <property type="evidence" value="ECO:0007669"/>
    <property type="project" value="UniProtKB-ARBA"/>
</dbReference>
<name>A0A517XZT4_9BACT</name>
<evidence type="ECO:0000259" key="3">
    <source>
        <dbReference type="Pfam" id="PF01557"/>
    </source>
</evidence>
<comment type="similarity">
    <text evidence="1">Belongs to the FAH family.</text>
</comment>
<dbReference type="PANTHER" id="PTHR42796">
    <property type="entry name" value="FUMARYLACETOACETATE HYDROLASE DOMAIN-CONTAINING PROTEIN 2A-RELATED"/>
    <property type="match status" value="1"/>
</dbReference>
<evidence type="ECO:0000313" key="5">
    <source>
        <dbReference type="Proteomes" id="UP000319576"/>
    </source>
</evidence>
<dbReference type="Pfam" id="PF01557">
    <property type="entry name" value="FAA_hydrolase"/>
    <property type="match status" value="1"/>
</dbReference>
<dbReference type="OrthoDB" id="9779415at2"/>
<gene>
    <name evidence="4" type="ORF">ETAA1_49580</name>
</gene>
<dbReference type="RefSeq" id="WP_145243074.1">
    <property type="nucleotide sequence ID" value="NZ_CP036273.1"/>
</dbReference>
<keyword evidence="4" id="KW-0378">Hydrolase</keyword>
<dbReference type="Gene3D" id="3.90.850.10">
    <property type="entry name" value="Fumarylacetoacetase-like, C-terminal domain"/>
    <property type="match status" value="1"/>
</dbReference>
<proteinExistence type="inferred from homology"/>
<dbReference type="InterPro" id="IPR011234">
    <property type="entry name" value="Fumarylacetoacetase-like_C"/>
</dbReference>
<organism evidence="4 5">
    <name type="scientific">Urbifossiella limnaea</name>
    <dbReference type="NCBI Taxonomy" id="2528023"/>
    <lineage>
        <taxon>Bacteria</taxon>
        <taxon>Pseudomonadati</taxon>
        <taxon>Planctomycetota</taxon>
        <taxon>Planctomycetia</taxon>
        <taxon>Gemmatales</taxon>
        <taxon>Gemmataceae</taxon>
        <taxon>Urbifossiella</taxon>
    </lineage>
</organism>
<dbReference type="PANTHER" id="PTHR42796:SF7">
    <property type="entry name" value="2-DEHYDRO-3-DEOXY-D-ARABINONATE DEHYDRATASE"/>
    <property type="match status" value="1"/>
</dbReference>
<dbReference type="Proteomes" id="UP000319576">
    <property type="component" value="Chromosome"/>
</dbReference>
<evidence type="ECO:0000256" key="1">
    <source>
        <dbReference type="ARBA" id="ARBA00010211"/>
    </source>
</evidence>
<evidence type="ECO:0000256" key="2">
    <source>
        <dbReference type="ARBA" id="ARBA00022723"/>
    </source>
</evidence>
<evidence type="ECO:0000313" key="4">
    <source>
        <dbReference type="EMBL" id="QDU22968.1"/>
    </source>
</evidence>
<sequence>MQLGKVRRPNGRVGVVLVESGHVFDLDMTRKPGVHTLADVLHAPDPLRLARELIDAGSTSEPAGRQVYLAPVDKQEVWAAGVTYKRSKVAREEESKGAAQFYDKVYTAPRPELFLKATPARVVHPGEPVKVRADSTWSVPEPELALVVSPDLRIVGYTVGNDMSARDIEGENPLYLPQAKIYKQSCSIGPLVTLAAKMPPLAGVEIKLTIKRGGTTAFEGSTTLEQLSRTPESLVEWLGKENAFPDGALLLTGTGIVPPDEFTLKPGDAVSISITGIGTLSNPVV</sequence>
<dbReference type="InterPro" id="IPR036663">
    <property type="entry name" value="Fumarylacetoacetase_C_sf"/>
</dbReference>
<keyword evidence="2" id="KW-0479">Metal-binding</keyword>
<dbReference type="InterPro" id="IPR051121">
    <property type="entry name" value="FAH"/>
</dbReference>
<keyword evidence="5" id="KW-1185">Reference proteome</keyword>
<feature type="domain" description="Fumarylacetoacetase-like C-terminal" evidence="3">
    <location>
        <begin position="105"/>
        <end position="285"/>
    </location>
</feature>
<dbReference type="GO" id="GO:0046872">
    <property type="term" value="F:metal ion binding"/>
    <property type="evidence" value="ECO:0007669"/>
    <property type="project" value="UniProtKB-KW"/>
</dbReference>
<accession>A0A517XZT4</accession>
<dbReference type="KEGG" id="uli:ETAA1_49580"/>
<dbReference type="EMBL" id="CP036273">
    <property type="protein sequence ID" value="QDU22968.1"/>
    <property type="molecule type" value="Genomic_DNA"/>
</dbReference>
<reference evidence="4 5" key="1">
    <citation type="submission" date="2019-02" db="EMBL/GenBank/DDBJ databases">
        <title>Deep-cultivation of Planctomycetes and their phenomic and genomic characterization uncovers novel biology.</title>
        <authorList>
            <person name="Wiegand S."/>
            <person name="Jogler M."/>
            <person name="Boedeker C."/>
            <person name="Pinto D."/>
            <person name="Vollmers J."/>
            <person name="Rivas-Marin E."/>
            <person name="Kohn T."/>
            <person name="Peeters S.H."/>
            <person name="Heuer A."/>
            <person name="Rast P."/>
            <person name="Oberbeckmann S."/>
            <person name="Bunk B."/>
            <person name="Jeske O."/>
            <person name="Meyerdierks A."/>
            <person name="Storesund J.E."/>
            <person name="Kallscheuer N."/>
            <person name="Luecker S."/>
            <person name="Lage O.M."/>
            <person name="Pohl T."/>
            <person name="Merkel B.J."/>
            <person name="Hornburger P."/>
            <person name="Mueller R.-W."/>
            <person name="Bruemmer F."/>
            <person name="Labrenz M."/>
            <person name="Spormann A.M."/>
            <person name="Op den Camp H."/>
            <person name="Overmann J."/>
            <person name="Amann R."/>
            <person name="Jetten M.S.M."/>
            <person name="Mascher T."/>
            <person name="Medema M.H."/>
            <person name="Devos D.P."/>
            <person name="Kaster A.-K."/>
            <person name="Ovreas L."/>
            <person name="Rohde M."/>
            <person name="Galperin M.Y."/>
            <person name="Jogler C."/>
        </authorList>
    </citation>
    <scope>NUCLEOTIDE SEQUENCE [LARGE SCALE GENOMIC DNA]</scope>
    <source>
        <strain evidence="4 5">ETA_A1</strain>
    </source>
</reference>
<dbReference type="AlphaFoldDB" id="A0A517XZT4"/>
<dbReference type="SUPFAM" id="SSF56529">
    <property type="entry name" value="FAH"/>
    <property type="match status" value="1"/>
</dbReference>
<dbReference type="GO" id="GO:0016787">
    <property type="term" value="F:hydrolase activity"/>
    <property type="evidence" value="ECO:0007669"/>
    <property type="project" value="UniProtKB-KW"/>
</dbReference>